<feature type="region of interest" description="Disordered" evidence="1">
    <location>
        <begin position="532"/>
        <end position="551"/>
    </location>
</feature>
<evidence type="ECO:0000256" key="1">
    <source>
        <dbReference type="SAM" id="MobiDB-lite"/>
    </source>
</evidence>
<keyword evidence="3" id="KW-1185">Reference proteome</keyword>
<comment type="caution">
    <text evidence="2">The sequence shown here is derived from an EMBL/GenBank/DDBJ whole genome shotgun (WGS) entry which is preliminary data.</text>
</comment>
<feature type="region of interest" description="Disordered" evidence="1">
    <location>
        <begin position="111"/>
        <end position="135"/>
    </location>
</feature>
<feature type="compositionally biased region" description="Basic residues" evidence="1">
    <location>
        <begin position="405"/>
        <end position="420"/>
    </location>
</feature>
<dbReference type="EMBL" id="JABBWE010000044">
    <property type="protein sequence ID" value="KAG1791160.1"/>
    <property type="molecule type" value="Genomic_DNA"/>
</dbReference>
<dbReference type="AlphaFoldDB" id="A0A9P7AK80"/>
<proteinExistence type="predicted"/>
<protein>
    <submittedName>
        <fullName evidence="2">Uncharacterized protein</fullName>
    </submittedName>
</protein>
<gene>
    <name evidence="2" type="ORF">HD556DRAFT_1310045</name>
</gene>
<accession>A0A9P7AK80</accession>
<evidence type="ECO:0000313" key="3">
    <source>
        <dbReference type="Proteomes" id="UP000719766"/>
    </source>
</evidence>
<dbReference type="RefSeq" id="XP_041158045.1">
    <property type="nucleotide sequence ID" value="XM_041300358.1"/>
</dbReference>
<dbReference type="GeneID" id="64594122"/>
<feature type="region of interest" description="Disordered" evidence="1">
    <location>
        <begin position="398"/>
        <end position="454"/>
    </location>
</feature>
<feature type="region of interest" description="Disordered" evidence="1">
    <location>
        <begin position="231"/>
        <end position="260"/>
    </location>
</feature>
<feature type="compositionally biased region" description="Basic residues" evidence="1">
    <location>
        <begin position="243"/>
        <end position="254"/>
    </location>
</feature>
<feature type="compositionally biased region" description="Low complexity" evidence="1">
    <location>
        <begin position="115"/>
        <end position="135"/>
    </location>
</feature>
<name>A0A9P7AK80_9AGAM</name>
<evidence type="ECO:0000313" key="2">
    <source>
        <dbReference type="EMBL" id="KAG1791160.1"/>
    </source>
</evidence>
<organism evidence="2 3">
    <name type="scientific">Suillus plorans</name>
    <dbReference type="NCBI Taxonomy" id="116603"/>
    <lineage>
        <taxon>Eukaryota</taxon>
        <taxon>Fungi</taxon>
        <taxon>Dikarya</taxon>
        <taxon>Basidiomycota</taxon>
        <taxon>Agaricomycotina</taxon>
        <taxon>Agaricomycetes</taxon>
        <taxon>Agaricomycetidae</taxon>
        <taxon>Boletales</taxon>
        <taxon>Suillineae</taxon>
        <taxon>Suillaceae</taxon>
        <taxon>Suillus</taxon>
    </lineage>
</organism>
<dbReference type="Proteomes" id="UP000719766">
    <property type="component" value="Unassembled WGS sequence"/>
</dbReference>
<reference evidence="2" key="1">
    <citation type="journal article" date="2020" name="New Phytol.">
        <title>Comparative genomics reveals dynamic genome evolution in host specialist ectomycorrhizal fungi.</title>
        <authorList>
            <person name="Lofgren L.A."/>
            <person name="Nguyen N.H."/>
            <person name="Vilgalys R."/>
            <person name="Ruytinx J."/>
            <person name="Liao H.L."/>
            <person name="Branco S."/>
            <person name="Kuo A."/>
            <person name="LaButti K."/>
            <person name="Lipzen A."/>
            <person name="Andreopoulos W."/>
            <person name="Pangilinan J."/>
            <person name="Riley R."/>
            <person name="Hundley H."/>
            <person name="Na H."/>
            <person name="Barry K."/>
            <person name="Grigoriev I.V."/>
            <person name="Stajich J.E."/>
            <person name="Kennedy P.G."/>
        </authorList>
    </citation>
    <scope>NUCLEOTIDE SEQUENCE</scope>
    <source>
        <strain evidence="2">S12</strain>
    </source>
</reference>
<sequence>MTPSEGTNNALNNTLVEVQSLIKRCMKLKEGDTTEALALSDEIARRVAKNLREYGGSATSFSPQLLSCAAVVRDHSKGGTFVLLPDWTTVSDDDPRIKGHPRFHKTHNYRASTSTATTMPADTQPTAPTQSPTQLANKSLATDSNQLPPSPAVLDIAAQKTAMSPSPTPVEAPSLLPPAALEPQTPPLSMAREFLEPLTPIPPSFATNKNDLSSAGNIGKVNKVADGNVAGASVPTRPAPRSLSRHAGAKRKKKFMSDEEDDKVTGTIHVARKRKAVASTVTAVVGPVETQSSDHMDRDSFWDARTRPAAWGRDATVATAAEHSIRYHSWQCNKCVKLDMPCIVLPDKKVGNMRLACKNCDEMKITCAIDSVGVRERMQAKTKAAEVAAGIQLRFKHSRTDAPKSRTRTRAKTAPRKTPAHLRLTSRGGATIHSPDELASDSAKGQTSGHADTQELDVVEEMLDWRLTLLEQRFNALDAHWKASSSSLGHLSVAFRNHTDDVVGAVGDVGISASIVHPARTPDASLPVVATASSHISGKERPTSAGESALK</sequence>